<dbReference type="CDD" id="cd01130">
    <property type="entry name" value="VirB11-like_ATPase"/>
    <property type="match status" value="1"/>
</dbReference>
<dbReference type="PANTHER" id="PTHR30486">
    <property type="entry name" value="TWITCHING MOTILITY PROTEIN PILT"/>
    <property type="match status" value="1"/>
</dbReference>
<dbReference type="Gene3D" id="3.40.50.300">
    <property type="entry name" value="P-loop containing nucleotide triphosphate hydrolases"/>
    <property type="match status" value="1"/>
</dbReference>
<dbReference type="KEGG" id="cpso:CPPEL_10370"/>
<comment type="similarity">
    <text evidence="1">Belongs to the GSP E family.</text>
</comment>
<dbReference type="Gene3D" id="3.30.450.380">
    <property type="match status" value="1"/>
</dbReference>
<protein>
    <submittedName>
        <fullName evidence="3">Conjugal transfer protein</fullName>
    </submittedName>
</protein>
<gene>
    <name evidence="3" type="ORF">CPPEL_10370</name>
</gene>
<dbReference type="Pfam" id="PF00437">
    <property type="entry name" value="T2SSE"/>
    <property type="match status" value="1"/>
</dbReference>
<proteinExistence type="inferred from homology"/>
<dbReference type="InterPro" id="IPR022399">
    <property type="entry name" value="TadA-like_ATPase"/>
</dbReference>
<dbReference type="GO" id="GO:0016887">
    <property type="term" value="F:ATP hydrolysis activity"/>
    <property type="evidence" value="ECO:0007669"/>
    <property type="project" value="InterPro"/>
</dbReference>
<accession>A0A3G6IWU9</accession>
<dbReference type="OrthoDB" id="9810761at2"/>
<dbReference type="EMBL" id="CP033898">
    <property type="protein sequence ID" value="AZA10172.1"/>
    <property type="molecule type" value="Genomic_DNA"/>
</dbReference>
<evidence type="ECO:0000256" key="1">
    <source>
        <dbReference type="ARBA" id="ARBA00006611"/>
    </source>
</evidence>
<dbReference type="AlphaFoldDB" id="A0A3G6IWU9"/>
<dbReference type="InterPro" id="IPR001482">
    <property type="entry name" value="T2SS/T4SS_dom"/>
</dbReference>
<feature type="domain" description="AAA+ ATPase" evidence="2">
    <location>
        <begin position="186"/>
        <end position="352"/>
    </location>
</feature>
<dbReference type="SUPFAM" id="SSF52540">
    <property type="entry name" value="P-loop containing nucleoside triphosphate hydrolases"/>
    <property type="match status" value="1"/>
</dbReference>
<evidence type="ECO:0000313" key="3">
    <source>
        <dbReference type="EMBL" id="AZA10172.1"/>
    </source>
</evidence>
<dbReference type="InterPro" id="IPR003593">
    <property type="entry name" value="AAA+_ATPase"/>
</dbReference>
<keyword evidence="4" id="KW-1185">Reference proteome</keyword>
<organism evidence="3 4">
    <name type="scientific">Corynebacterium pseudopelargi</name>
    <dbReference type="NCBI Taxonomy" id="2080757"/>
    <lineage>
        <taxon>Bacteria</taxon>
        <taxon>Bacillati</taxon>
        <taxon>Actinomycetota</taxon>
        <taxon>Actinomycetes</taxon>
        <taxon>Mycobacteriales</taxon>
        <taxon>Corynebacteriaceae</taxon>
        <taxon>Corynebacterium</taxon>
    </lineage>
</organism>
<dbReference type="InterPro" id="IPR027417">
    <property type="entry name" value="P-loop_NTPase"/>
</dbReference>
<dbReference type="RefSeq" id="WP_123961023.1">
    <property type="nucleotide sequence ID" value="NZ_CP033898.1"/>
</dbReference>
<reference evidence="3 4" key="1">
    <citation type="submission" date="2018-11" db="EMBL/GenBank/DDBJ databases">
        <authorList>
            <person name="Kleinhagauer T."/>
            <person name="Glaeser S.P."/>
            <person name="Spergser J."/>
            <person name="Ruckert C."/>
            <person name="Kaempfer P."/>
            <person name="Busse H.-J."/>
        </authorList>
    </citation>
    <scope>NUCLEOTIDE SEQUENCE [LARGE SCALE GENOMIC DNA]</scope>
    <source>
        <strain evidence="3 4">812CH</strain>
    </source>
</reference>
<evidence type="ECO:0000313" key="4">
    <source>
        <dbReference type="Proteomes" id="UP000271426"/>
    </source>
</evidence>
<dbReference type="SMART" id="SM00382">
    <property type="entry name" value="AAA"/>
    <property type="match status" value="1"/>
</dbReference>
<evidence type="ECO:0000259" key="2">
    <source>
        <dbReference type="SMART" id="SM00382"/>
    </source>
</evidence>
<dbReference type="InterPro" id="IPR050921">
    <property type="entry name" value="T4SS_GSP_E_ATPase"/>
</dbReference>
<dbReference type="NCBIfam" id="TIGR03819">
    <property type="entry name" value="heli_sec_ATPase"/>
    <property type="match status" value="1"/>
</dbReference>
<name>A0A3G6IWU9_9CORY</name>
<dbReference type="PANTHER" id="PTHR30486:SF6">
    <property type="entry name" value="TYPE IV PILUS RETRACTATION ATPASE PILT"/>
    <property type="match status" value="1"/>
</dbReference>
<sequence>MSKYASLIQEVQRRLAEAPTTDETTLATLVREVSGGVISNVDVVNVLRTLRHESTGVGPLEQVLAIEGVSDVLVHGCHGVWFDRGRGLEKSQVRFSEDAEVRRLATRLLVAAGRRLDDAQCFGDARLPRADGSALRVHAVLSPPAETGTCLSLRVLRQAATSLEALEAHGTFLPGVADCLRQLIQARKSMLIIGGTGSGKTTLLGALLAQVDPRERIIGIEDTAELRPDHPHFVSLVSKTHNTEGRGEVRMEQLLRQALRMRPDRIVLGEIRGAEVVDLLAALNTGHDGCAGTVHANTVEEVPARLEALGALGGLDQHALHSQLSAAAPVVLAMKRTAEGRSLHQIGILQGNPVEVAVLWDARQETPCQVDWSTL</sequence>
<dbReference type="Proteomes" id="UP000271426">
    <property type="component" value="Chromosome"/>
</dbReference>